<dbReference type="RefSeq" id="WP_387411243.1">
    <property type="nucleotide sequence ID" value="NZ_JBIASD010000007.1"/>
</dbReference>
<evidence type="ECO:0000313" key="3">
    <source>
        <dbReference type="Proteomes" id="UP001602013"/>
    </source>
</evidence>
<dbReference type="Proteomes" id="UP001602013">
    <property type="component" value="Unassembled WGS sequence"/>
</dbReference>
<feature type="signal peptide" evidence="1">
    <location>
        <begin position="1"/>
        <end position="30"/>
    </location>
</feature>
<accession>A0ABW6SR56</accession>
<evidence type="ECO:0000313" key="2">
    <source>
        <dbReference type="EMBL" id="MFF3666647.1"/>
    </source>
</evidence>
<organism evidence="2 3">
    <name type="scientific">Microtetraspora malaysiensis</name>
    <dbReference type="NCBI Taxonomy" id="161358"/>
    <lineage>
        <taxon>Bacteria</taxon>
        <taxon>Bacillati</taxon>
        <taxon>Actinomycetota</taxon>
        <taxon>Actinomycetes</taxon>
        <taxon>Streptosporangiales</taxon>
        <taxon>Streptosporangiaceae</taxon>
        <taxon>Microtetraspora</taxon>
    </lineage>
</organism>
<protein>
    <submittedName>
        <fullName evidence="2">Uncharacterized protein</fullName>
    </submittedName>
</protein>
<keyword evidence="1" id="KW-0732">Signal</keyword>
<comment type="caution">
    <text evidence="2">The sequence shown here is derived from an EMBL/GenBank/DDBJ whole genome shotgun (WGS) entry which is preliminary data.</text>
</comment>
<feature type="chain" id="PRO_5045655710" evidence="1">
    <location>
        <begin position="31"/>
        <end position="262"/>
    </location>
</feature>
<dbReference type="EMBL" id="JBIASD010000007">
    <property type="protein sequence ID" value="MFF3666647.1"/>
    <property type="molecule type" value="Genomic_DNA"/>
</dbReference>
<sequence length="262" mass="27318">MKRTALGLATAAITGLGILPAIVAAAPASAADYGSDTCAQGYVWREARPSDHVCVTPAVRTQTAQDNAVKASRWTNGAYGPHTCVAGYVWREAFSGDDVCVTPAVRNQVRADNAAAAGRVASSSKLPSPIVVNRNVTFSGGVPVGGWTSLTVYDNGTYQWSGHMHDSGAPSYNFTGVCVVRMSSGSAFVFETFGRLHGTFDSGSRDHNWSKSGTISSLPTAWRASSSYQVSCKNSVKLNLDGTVKSALEAVGYASAVVAIVA</sequence>
<reference evidence="2 3" key="1">
    <citation type="submission" date="2024-10" db="EMBL/GenBank/DDBJ databases">
        <title>The Natural Products Discovery Center: Release of the First 8490 Sequenced Strains for Exploring Actinobacteria Biosynthetic Diversity.</title>
        <authorList>
            <person name="Kalkreuter E."/>
            <person name="Kautsar S.A."/>
            <person name="Yang D."/>
            <person name="Bader C.D."/>
            <person name="Teijaro C.N."/>
            <person name="Fluegel L."/>
            <person name="Davis C.M."/>
            <person name="Simpson J.R."/>
            <person name="Lauterbach L."/>
            <person name="Steele A.D."/>
            <person name="Gui C."/>
            <person name="Meng S."/>
            <person name="Li G."/>
            <person name="Viehrig K."/>
            <person name="Ye F."/>
            <person name="Su P."/>
            <person name="Kiefer A.F."/>
            <person name="Nichols A."/>
            <person name="Cepeda A.J."/>
            <person name="Yan W."/>
            <person name="Fan B."/>
            <person name="Jiang Y."/>
            <person name="Adhikari A."/>
            <person name="Zheng C.-J."/>
            <person name="Schuster L."/>
            <person name="Cowan T.M."/>
            <person name="Smanski M.J."/>
            <person name="Chevrette M.G."/>
            <person name="De Carvalho L.P.S."/>
            <person name="Shen B."/>
        </authorList>
    </citation>
    <scope>NUCLEOTIDE SEQUENCE [LARGE SCALE GENOMIC DNA]</scope>
    <source>
        <strain evidence="2 3">NPDC002173</strain>
    </source>
</reference>
<proteinExistence type="predicted"/>
<evidence type="ECO:0000256" key="1">
    <source>
        <dbReference type="SAM" id="SignalP"/>
    </source>
</evidence>
<gene>
    <name evidence="2" type="ORF">ACFYXI_13705</name>
</gene>
<name>A0ABW6SR56_9ACTN</name>
<keyword evidence="3" id="KW-1185">Reference proteome</keyword>